<dbReference type="PROSITE" id="PS50011">
    <property type="entry name" value="PROTEIN_KINASE_DOM"/>
    <property type="match status" value="1"/>
</dbReference>
<gene>
    <name evidence="2" type="ORF">C2G38_2262647</name>
</gene>
<dbReference type="Pfam" id="PF07714">
    <property type="entry name" value="PK_Tyr_Ser-Thr"/>
    <property type="match status" value="1"/>
</dbReference>
<dbReference type="InterPro" id="IPR011009">
    <property type="entry name" value="Kinase-like_dom_sf"/>
</dbReference>
<organism evidence="2 3">
    <name type="scientific">Gigaspora rosea</name>
    <dbReference type="NCBI Taxonomy" id="44941"/>
    <lineage>
        <taxon>Eukaryota</taxon>
        <taxon>Fungi</taxon>
        <taxon>Fungi incertae sedis</taxon>
        <taxon>Mucoromycota</taxon>
        <taxon>Glomeromycotina</taxon>
        <taxon>Glomeromycetes</taxon>
        <taxon>Diversisporales</taxon>
        <taxon>Gigasporaceae</taxon>
        <taxon>Gigaspora</taxon>
    </lineage>
</organism>
<dbReference type="STRING" id="44941.A0A397UND6"/>
<dbReference type="InterPro" id="IPR001245">
    <property type="entry name" value="Ser-Thr/Tyr_kinase_cat_dom"/>
</dbReference>
<dbReference type="EMBL" id="QKWP01001181">
    <property type="protein sequence ID" value="RIB11021.1"/>
    <property type="molecule type" value="Genomic_DNA"/>
</dbReference>
<dbReference type="PANTHER" id="PTHR44329">
    <property type="entry name" value="SERINE/THREONINE-PROTEIN KINASE TNNI3K-RELATED"/>
    <property type="match status" value="1"/>
</dbReference>
<keyword evidence="2" id="KW-0418">Kinase</keyword>
<dbReference type="AlphaFoldDB" id="A0A397UND6"/>
<dbReference type="GO" id="GO:0005524">
    <property type="term" value="F:ATP binding"/>
    <property type="evidence" value="ECO:0007669"/>
    <property type="project" value="InterPro"/>
</dbReference>
<reference evidence="2 3" key="1">
    <citation type="submission" date="2018-06" db="EMBL/GenBank/DDBJ databases">
        <title>Comparative genomics reveals the genomic features of Rhizophagus irregularis, R. cerebriforme, R. diaphanum and Gigaspora rosea, and their symbiotic lifestyle signature.</title>
        <authorList>
            <person name="Morin E."/>
            <person name="San Clemente H."/>
            <person name="Chen E.C.H."/>
            <person name="De La Providencia I."/>
            <person name="Hainaut M."/>
            <person name="Kuo A."/>
            <person name="Kohler A."/>
            <person name="Murat C."/>
            <person name="Tang N."/>
            <person name="Roy S."/>
            <person name="Loubradou J."/>
            <person name="Henrissat B."/>
            <person name="Grigoriev I.V."/>
            <person name="Corradi N."/>
            <person name="Roux C."/>
            <person name="Martin F.M."/>
        </authorList>
    </citation>
    <scope>NUCLEOTIDE SEQUENCE [LARGE SCALE GENOMIC DNA]</scope>
    <source>
        <strain evidence="2 3">DAOM 194757</strain>
    </source>
</reference>
<sequence>MSNMCKRKNYTAWCQECATSYFKKNFTKWTSGNRKIDETQTNSKILEDFIEWIPYEQLEDIKKVSYGGFGTIYSAYWTQGPLYMDLIGFKRVGRIHVALKSGISSEHLEELQMHIKCCTKLNSYSYNAHGKNGSSPIIRCYGLTKCHKSKNDKEYMLVIQFAENSDLRKYLSKNFYQMRWLEDKMSILANIANGLKIIHNEGLTHLDLHCGNILIDNDRSCVSDFGLSRPFDHKDSTTCKQIFGVVPFIAPEIFENKLFSPKSDVYSFGIIMWIFTSGILPFHNRKYNEELATEIYYGARPQIIHGTPPCFVDLMQRCWDPKPEKRPTSSEIYDTICSWYYLKNYKEFRAFDKILLSQNKQDIENQVVQSTPNSSRRNNSYHSCIIDNSYHSCRIDLRRISTFSRVQDSDQVNLEIP</sequence>
<accession>A0A397UND6</accession>
<name>A0A397UND6_9GLOM</name>
<comment type="caution">
    <text evidence="2">The sequence shown here is derived from an EMBL/GenBank/DDBJ whole genome shotgun (WGS) entry which is preliminary data.</text>
</comment>
<evidence type="ECO:0000313" key="3">
    <source>
        <dbReference type="Proteomes" id="UP000266673"/>
    </source>
</evidence>
<dbReference type="GO" id="GO:0004674">
    <property type="term" value="F:protein serine/threonine kinase activity"/>
    <property type="evidence" value="ECO:0007669"/>
    <property type="project" value="TreeGrafter"/>
</dbReference>
<keyword evidence="2" id="KW-0808">Transferase</keyword>
<dbReference type="Proteomes" id="UP000266673">
    <property type="component" value="Unassembled WGS sequence"/>
</dbReference>
<dbReference type="Gene3D" id="1.10.510.10">
    <property type="entry name" value="Transferase(Phosphotransferase) domain 1"/>
    <property type="match status" value="1"/>
</dbReference>
<protein>
    <submittedName>
        <fullName evidence="2">Kinase-like domain-containing protein</fullName>
    </submittedName>
</protein>
<keyword evidence="3" id="KW-1185">Reference proteome</keyword>
<evidence type="ECO:0000313" key="2">
    <source>
        <dbReference type="EMBL" id="RIB11021.1"/>
    </source>
</evidence>
<dbReference type="SUPFAM" id="SSF56112">
    <property type="entry name" value="Protein kinase-like (PK-like)"/>
    <property type="match status" value="1"/>
</dbReference>
<dbReference type="InterPro" id="IPR000719">
    <property type="entry name" value="Prot_kinase_dom"/>
</dbReference>
<proteinExistence type="predicted"/>
<dbReference type="OrthoDB" id="2423203at2759"/>
<evidence type="ECO:0000259" key="1">
    <source>
        <dbReference type="PROSITE" id="PS50011"/>
    </source>
</evidence>
<dbReference type="InterPro" id="IPR051681">
    <property type="entry name" value="Ser/Thr_Kinases-Pseudokinases"/>
</dbReference>
<feature type="domain" description="Protein kinase" evidence="1">
    <location>
        <begin position="58"/>
        <end position="340"/>
    </location>
</feature>